<accession>A0A412YYT6</accession>
<evidence type="ECO:0000313" key="1">
    <source>
        <dbReference type="EMBL" id="RGV72785.1"/>
    </source>
</evidence>
<gene>
    <name evidence="1" type="ORF">DWW02_22495</name>
</gene>
<dbReference type="Proteomes" id="UP000284543">
    <property type="component" value="Unassembled WGS sequence"/>
</dbReference>
<evidence type="ECO:0008006" key="3">
    <source>
        <dbReference type="Google" id="ProtNLM"/>
    </source>
</evidence>
<dbReference type="EMBL" id="QRZM01000012">
    <property type="protein sequence ID" value="RGV72785.1"/>
    <property type="molecule type" value="Genomic_DNA"/>
</dbReference>
<proteinExistence type="predicted"/>
<organism evidence="1 2">
    <name type="scientific">Enterocloster bolteae</name>
    <dbReference type="NCBI Taxonomy" id="208479"/>
    <lineage>
        <taxon>Bacteria</taxon>
        <taxon>Bacillati</taxon>
        <taxon>Bacillota</taxon>
        <taxon>Clostridia</taxon>
        <taxon>Lachnospirales</taxon>
        <taxon>Lachnospiraceae</taxon>
        <taxon>Enterocloster</taxon>
    </lineage>
</organism>
<reference evidence="1 2" key="1">
    <citation type="submission" date="2018-08" db="EMBL/GenBank/DDBJ databases">
        <title>A genome reference for cultivated species of the human gut microbiota.</title>
        <authorList>
            <person name="Zou Y."/>
            <person name="Xue W."/>
            <person name="Luo G."/>
        </authorList>
    </citation>
    <scope>NUCLEOTIDE SEQUENCE [LARGE SCALE GENOMIC DNA]</scope>
    <source>
        <strain evidence="1 2">AF14-18</strain>
    </source>
</reference>
<comment type="caution">
    <text evidence="1">The sequence shown here is derived from an EMBL/GenBank/DDBJ whole genome shotgun (WGS) entry which is preliminary data.</text>
</comment>
<dbReference type="Pfam" id="PF07275">
    <property type="entry name" value="ArdA"/>
    <property type="match status" value="1"/>
</dbReference>
<dbReference type="InterPro" id="IPR009899">
    <property type="entry name" value="ArdA"/>
</dbReference>
<dbReference type="AlphaFoldDB" id="A0A412YYT6"/>
<sequence>MQVTIMANQYIGQRGYTGAVLKLPAGKAGIADALACAHTPSEKEIALKWFEDWPQFLDNVLEACGEKKLEEVNLLAYKLSQMNEAQLNTYEGAIKLRQEDGNRIDMKELINICYNLDSFVFQPDILNDNMLGELCLMGELLDVIQEASDEVLEMLDEEKVGRALRKSDKGVFTTKGYLFFGSDIWTETYDGIHLPEYPDIHEGVISLWLNSLDCNPEKHTGVWLDLPAGEMEIDQALKRLEVSSLNSCIITEVKSIVPLFNYQIASDTDINELNILAERIQTFPDGETLIKYKAVLEFEQSNDLELNLNIANNLNCYELDPSIISLECYAEQVFQKAGIDTDDPSFAYFDFRGYGERYMLKKGAAMTPYGVASRNEQTFVWESARSVSDMVMQ</sequence>
<name>A0A412YYT6_9FIRM</name>
<evidence type="ECO:0000313" key="2">
    <source>
        <dbReference type="Proteomes" id="UP000284543"/>
    </source>
</evidence>
<protein>
    <recommendedName>
        <fullName evidence="3">Antirestriction protein (ArdA)</fullName>
    </recommendedName>
</protein>